<sequence length="85" mass="9880">MDDSYDTEVSTVLLGFGLLDRAQRLAFSEQFNNFMYGSPQRQRSLMEYWSSQCRESENPTARMIAESAADYVVSKKKRRKGKRSK</sequence>
<comment type="caution">
    <text evidence="1">The sequence shown here is derived from an EMBL/GenBank/DDBJ whole genome shotgun (WGS) entry which is preliminary data.</text>
</comment>
<dbReference type="RefSeq" id="WP_126672259.1">
    <property type="nucleotide sequence ID" value="NZ_RYZR01000002.1"/>
</dbReference>
<dbReference type="OrthoDB" id="5958402at2"/>
<organism evidence="1 2">
    <name type="scientific">Dyella dinghuensis</name>
    <dbReference type="NCBI Taxonomy" id="1920169"/>
    <lineage>
        <taxon>Bacteria</taxon>
        <taxon>Pseudomonadati</taxon>
        <taxon>Pseudomonadota</taxon>
        <taxon>Gammaproteobacteria</taxon>
        <taxon>Lysobacterales</taxon>
        <taxon>Rhodanobacteraceae</taxon>
        <taxon>Dyella</taxon>
    </lineage>
</organism>
<keyword evidence="2" id="KW-1185">Reference proteome</keyword>
<dbReference type="EMBL" id="RYZR01000002">
    <property type="protein sequence ID" value="RUL66760.1"/>
    <property type="molecule type" value="Genomic_DNA"/>
</dbReference>
<name>A0A3S0S5Y1_9GAMM</name>
<dbReference type="AlphaFoldDB" id="A0A3S0S5Y1"/>
<gene>
    <name evidence="1" type="ORF">EKH79_02810</name>
</gene>
<dbReference type="Proteomes" id="UP000267077">
    <property type="component" value="Unassembled WGS sequence"/>
</dbReference>
<protein>
    <submittedName>
        <fullName evidence="1">Uncharacterized protein</fullName>
    </submittedName>
</protein>
<proteinExistence type="predicted"/>
<reference evidence="1 2" key="1">
    <citation type="submission" date="2018-12" db="EMBL/GenBank/DDBJ databases">
        <title>Dyella dinghuensis sp. nov. DHOA06 and Dyella choica sp. nov. 4M-K27, isolated from forest soil.</title>
        <authorList>
            <person name="Qiu L.-H."/>
            <person name="Gao Z.-H."/>
        </authorList>
    </citation>
    <scope>NUCLEOTIDE SEQUENCE [LARGE SCALE GENOMIC DNA]</scope>
    <source>
        <strain evidence="1 2">DHOA06</strain>
    </source>
</reference>
<evidence type="ECO:0000313" key="1">
    <source>
        <dbReference type="EMBL" id="RUL66760.1"/>
    </source>
</evidence>
<accession>A0A3S0S5Y1</accession>
<evidence type="ECO:0000313" key="2">
    <source>
        <dbReference type="Proteomes" id="UP000267077"/>
    </source>
</evidence>